<dbReference type="PANTHER" id="PTHR30469">
    <property type="entry name" value="MULTIDRUG RESISTANCE PROTEIN MDTA"/>
    <property type="match status" value="1"/>
</dbReference>
<evidence type="ECO:0000256" key="3">
    <source>
        <dbReference type="SAM" id="MobiDB-lite"/>
    </source>
</evidence>
<proteinExistence type="inferred from homology"/>
<comment type="similarity">
    <text evidence="1">Belongs to the membrane fusion protein (MFP) (TC 8.A.1) family.</text>
</comment>
<feature type="region of interest" description="Disordered" evidence="3">
    <location>
        <begin position="372"/>
        <end position="407"/>
    </location>
</feature>
<keyword evidence="2" id="KW-0175">Coiled coil</keyword>
<name>A0A2S5T022_9BURK</name>
<dbReference type="Gene3D" id="2.40.420.20">
    <property type="match status" value="1"/>
</dbReference>
<feature type="coiled-coil region" evidence="2">
    <location>
        <begin position="148"/>
        <end position="175"/>
    </location>
</feature>
<dbReference type="InterPro" id="IPR058624">
    <property type="entry name" value="MdtA-like_HH"/>
</dbReference>
<sequence>MKKLHATVAVVGIAIASLAAYWYQHRASPATQAASQADAGGGRQATDGPVTVEVGKVEQATLTDAAQAVGTIRSRQGIVVRPEVAGRVEALGFKDGQRVRKGQLLVQLDDRLVRAQVRQAQAEVSIARANHERNRELLAQNFVSQAAVDQSAATLQVAEAQLALAQAQLERMRIVAPFDGTAGIRQVNVGDFVAAGTDIVNLEDISRVYVDFRLPERYLPQLQVGQTVLVALDALPQRRFQGRVEAMDPLVDASGRSVLVRASIDNAEGVLRPGMFARVDTVLGTRAEALMVPEEAVLPDAGRQYVIKVVPGQDAQGQPAQVAQRSEVETGVRRQGKVEILKGVQAGDVVVTAGHQRVQRDGVPLRIIELGDPGGTPAASQPGVSAPVGSAVEARVAAGQPTPTRAR</sequence>
<dbReference type="RefSeq" id="WP_104358999.1">
    <property type="nucleotide sequence ID" value="NZ_CALFFA010000021.1"/>
</dbReference>
<dbReference type="InterPro" id="IPR006143">
    <property type="entry name" value="RND_pump_MFP"/>
</dbReference>
<evidence type="ECO:0000259" key="5">
    <source>
        <dbReference type="Pfam" id="PF25917"/>
    </source>
</evidence>
<evidence type="ECO:0000313" key="7">
    <source>
        <dbReference type="EMBL" id="PPE68375.1"/>
    </source>
</evidence>
<comment type="caution">
    <text evidence="7">The sequence shown here is derived from an EMBL/GenBank/DDBJ whole genome shotgun (WGS) entry which is preliminary data.</text>
</comment>
<dbReference type="SUPFAM" id="SSF111369">
    <property type="entry name" value="HlyD-like secretion proteins"/>
    <property type="match status" value="1"/>
</dbReference>
<dbReference type="Pfam" id="PF25876">
    <property type="entry name" value="HH_MFP_RND"/>
    <property type="match status" value="1"/>
</dbReference>
<dbReference type="FunFam" id="2.40.30.170:FF:000010">
    <property type="entry name" value="Efflux RND transporter periplasmic adaptor subunit"/>
    <property type="match status" value="1"/>
</dbReference>
<dbReference type="AlphaFoldDB" id="A0A2S5T022"/>
<evidence type="ECO:0000259" key="4">
    <source>
        <dbReference type="Pfam" id="PF25876"/>
    </source>
</evidence>
<organism evidence="7 9">
    <name type="scientific">Caldimonas thermodepolymerans</name>
    <dbReference type="NCBI Taxonomy" id="215580"/>
    <lineage>
        <taxon>Bacteria</taxon>
        <taxon>Pseudomonadati</taxon>
        <taxon>Pseudomonadota</taxon>
        <taxon>Betaproteobacteria</taxon>
        <taxon>Burkholderiales</taxon>
        <taxon>Sphaerotilaceae</taxon>
        <taxon>Caldimonas</taxon>
    </lineage>
</organism>
<reference evidence="7 9" key="1">
    <citation type="submission" date="2018-02" db="EMBL/GenBank/DDBJ databases">
        <title>Reclassifiation of [Polyangium] brachysporum DSM 7029 as Guopingzhaonella breviflexa gen. nov., sp. nov., a member of the family Comamonadaceae.</title>
        <authorList>
            <person name="Tang B."/>
        </authorList>
    </citation>
    <scope>NUCLEOTIDE SEQUENCE [LARGE SCALE GENOMIC DNA]</scope>
    <source>
        <strain evidence="7 9">DSM 15344</strain>
    </source>
</reference>
<evidence type="ECO:0000256" key="1">
    <source>
        <dbReference type="ARBA" id="ARBA00009477"/>
    </source>
</evidence>
<feature type="domain" description="Multidrug resistance protein MdtA-like barrel-sandwich hybrid" evidence="5">
    <location>
        <begin position="79"/>
        <end position="198"/>
    </location>
</feature>
<evidence type="ECO:0000313" key="9">
    <source>
        <dbReference type="Proteomes" id="UP000239406"/>
    </source>
</evidence>
<dbReference type="Proteomes" id="UP000239406">
    <property type="component" value="Unassembled WGS sequence"/>
</dbReference>
<dbReference type="EMBL" id="SLXF01000005">
    <property type="protein sequence ID" value="TCP07181.1"/>
    <property type="molecule type" value="Genomic_DNA"/>
</dbReference>
<gene>
    <name evidence="7" type="ORF">C1702_17480</name>
    <name evidence="8" type="ORF">EV676_105204</name>
</gene>
<evidence type="ECO:0000313" key="10">
    <source>
        <dbReference type="Proteomes" id="UP000294772"/>
    </source>
</evidence>
<feature type="domain" description="Multidrug resistance protein MdtA-like alpha-helical hairpin" evidence="4">
    <location>
        <begin position="114"/>
        <end position="172"/>
    </location>
</feature>
<dbReference type="Pfam" id="PF25954">
    <property type="entry name" value="Beta-barrel_RND_2"/>
    <property type="match status" value="1"/>
</dbReference>
<evidence type="ECO:0000259" key="6">
    <source>
        <dbReference type="Pfam" id="PF25954"/>
    </source>
</evidence>
<feature type="domain" description="CusB-like beta-barrel" evidence="6">
    <location>
        <begin position="208"/>
        <end position="280"/>
    </location>
</feature>
<dbReference type="InterPro" id="IPR058625">
    <property type="entry name" value="MdtA-like_BSH"/>
</dbReference>
<dbReference type="Gene3D" id="2.40.50.100">
    <property type="match status" value="1"/>
</dbReference>
<protein>
    <submittedName>
        <fullName evidence="7">Efflux transporter periplasmic adaptor subunit</fullName>
    </submittedName>
    <submittedName>
        <fullName evidence="8">Membrane fusion protein (Multidrug efflux system)</fullName>
    </submittedName>
</protein>
<accession>A0A2S5T022</accession>
<dbReference type="Gene3D" id="2.40.30.170">
    <property type="match status" value="1"/>
</dbReference>
<reference evidence="8 10" key="2">
    <citation type="submission" date="2019-03" db="EMBL/GenBank/DDBJ databases">
        <title>Genomic Encyclopedia of Type Strains, Phase IV (KMG-IV): sequencing the most valuable type-strain genomes for metagenomic binning, comparative biology and taxonomic classification.</title>
        <authorList>
            <person name="Goeker M."/>
        </authorList>
    </citation>
    <scope>NUCLEOTIDE SEQUENCE [LARGE SCALE GENOMIC DNA]</scope>
    <source>
        <strain evidence="8 10">DSM 15264</strain>
    </source>
</reference>
<dbReference type="GO" id="GO:1990281">
    <property type="term" value="C:efflux pump complex"/>
    <property type="evidence" value="ECO:0007669"/>
    <property type="project" value="TreeGrafter"/>
</dbReference>
<dbReference type="NCBIfam" id="TIGR01730">
    <property type="entry name" value="RND_mfp"/>
    <property type="match status" value="1"/>
</dbReference>
<dbReference type="GO" id="GO:0015562">
    <property type="term" value="F:efflux transmembrane transporter activity"/>
    <property type="evidence" value="ECO:0007669"/>
    <property type="project" value="TreeGrafter"/>
</dbReference>
<dbReference type="Pfam" id="PF25917">
    <property type="entry name" value="BSH_RND"/>
    <property type="match status" value="1"/>
</dbReference>
<dbReference type="OrthoDB" id="9768185at2"/>
<dbReference type="Proteomes" id="UP000294772">
    <property type="component" value="Unassembled WGS sequence"/>
</dbReference>
<dbReference type="InterPro" id="IPR058792">
    <property type="entry name" value="Beta-barrel_RND_2"/>
</dbReference>
<evidence type="ECO:0000313" key="8">
    <source>
        <dbReference type="EMBL" id="TCP07181.1"/>
    </source>
</evidence>
<dbReference type="EMBL" id="PSNY01000030">
    <property type="protein sequence ID" value="PPE68375.1"/>
    <property type="molecule type" value="Genomic_DNA"/>
</dbReference>
<dbReference type="PANTHER" id="PTHR30469:SF11">
    <property type="entry name" value="BLL4320 PROTEIN"/>
    <property type="match status" value="1"/>
</dbReference>
<keyword evidence="9" id="KW-1185">Reference proteome</keyword>
<evidence type="ECO:0000256" key="2">
    <source>
        <dbReference type="SAM" id="Coils"/>
    </source>
</evidence>
<dbReference type="Gene3D" id="1.10.287.470">
    <property type="entry name" value="Helix hairpin bin"/>
    <property type="match status" value="1"/>
</dbReference>